<evidence type="ECO:0000313" key="1">
    <source>
        <dbReference type="EMBL" id="MFC3230279.1"/>
    </source>
</evidence>
<dbReference type="Gene3D" id="6.10.280.50">
    <property type="match status" value="1"/>
</dbReference>
<protein>
    <submittedName>
        <fullName evidence="1">YdcH family protein</fullName>
    </submittedName>
</protein>
<dbReference type="Proteomes" id="UP001595528">
    <property type="component" value="Unassembled WGS sequence"/>
</dbReference>
<dbReference type="InterPro" id="IPR038444">
    <property type="entry name" value="DUF465_sf"/>
</dbReference>
<keyword evidence="2" id="KW-1185">Reference proteome</keyword>
<reference evidence="2" key="1">
    <citation type="journal article" date="2019" name="Int. J. Syst. Evol. Microbiol.">
        <title>The Global Catalogue of Microorganisms (GCM) 10K type strain sequencing project: providing services to taxonomists for standard genome sequencing and annotation.</title>
        <authorList>
            <consortium name="The Broad Institute Genomics Platform"/>
            <consortium name="The Broad Institute Genome Sequencing Center for Infectious Disease"/>
            <person name="Wu L."/>
            <person name="Ma J."/>
        </authorList>
    </citation>
    <scope>NUCLEOTIDE SEQUENCE [LARGE SCALE GENOMIC DNA]</scope>
    <source>
        <strain evidence="2">KCTC 42964</strain>
    </source>
</reference>
<dbReference type="InterPro" id="IPR007420">
    <property type="entry name" value="DUF465"/>
</dbReference>
<dbReference type="Pfam" id="PF04325">
    <property type="entry name" value="DUF465"/>
    <property type="match status" value="1"/>
</dbReference>
<proteinExistence type="predicted"/>
<accession>A0ABV7L6Q4</accession>
<sequence>MTLQTHIQSLAQKHAAIEETIAEELKRPLPDEARVGALKKQKLRLKEELSRYPQQS</sequence>
<organism evidence="1 2">
    <name type="scientific">Marinibaculum pumilum</name>
    <dbReference type="NCBI Taxonomy" id="1766165"/>
    <lineage>
        <taxon>Bacteria</taxon>
        <taxon>Pseudomonadati</taxon>
        <taxon>Pseudomonadota</taxon>
        <taxon>Alphaproteobacteria</taxon>
        <taxon>Rhodospirillales</taxon>
        <taxon>Rhodospirillaceae</taxon>
        <taxon>Marinibaculum</taxon>
    </lineage>
</organism>
<dbReference type="EMBL" id="JBHRTR010000037">
    <property type="protein sequence ID" value="MFC3230279.1"/>
    <property type="molecule type" value="Genomic_DNA"/>
</dbReference>
<name>A0ABV7L6Q4_9PROT</name>
<gene>
    <name evidence="1" type="ORF">ACFOGJ_23715</name>
</gene>
<comment type="caution">
    <text evidence="1">The sequence shown here is derived from an EMBL/GenBank/DDBJ whole genome shotgun (WGS) entry which is preliminary data.</text>
</comment>
<dbReference type="RefSeq" id="WP_379905302.1">
    <property type="nucleotide sequence ID" value="NZ_JBHRTR010000037.1"/>
</dbReference>
<evidence type="ECO:0000313" key="2">
    <source>
        <dbReference type="Proteomes" id="UP001595528"/>
    </source>
</evidence>